<comment type="caution">
    <text evidence="2">The sequence shown here is derived from an EMBL/GenBank/DDBJ whole genome shotgun (WGS) entry which is preliminary data.</text>
</comment>
<organism evidence="2 3">
    <name type="scientific">Algimonas porphyrae</name>
    <dbReference type="NCBI Taxonomy" id="1128113"/>
    <lineage>
        <taxon>Bacteria</taxon>
        <taxon>Pseudomonadati</taxon>
        <taxon>Pseudomonadota</taxon>
        <taxon>Alphaproteobacteria</taxon>
        <taxon>Maricaulales</taxon>
        <taxon>Robiginitomaculaceae</taxon>
        <taxon>Algimonas</taxon>
    </lineage>
</organism>
<sequence>MDTSTLIAAAAATVGAFILGGLWYSPILFGKTWQRLSTYNETSPPNPGVAYGGAFILLLLSAVIFGAFLGPNPSFGFAMGAALSAGFAWAAGSYWVSDLFEGRPLRLSLINGGYMIGLFAIFGLAFGTIG</sequence>
<feature type="transmembrane region" description="Helical" evidence="1">
    <location>
        <begin position="6"/>
        <end position="29"/>
    </location>
</feature>
<name>A0ABQ5UZ59_9PROT</name>
<reference evidence="2" key="1">
    <citation type="journal article" date="2014" name="Int. J. Syst. Evol. Microbiol.">
        <title>Complete genome of a new Firmicutes species belonging to the dominant human colonic microbiota ('Ruminococcus bicirculans') reveals two chromosomes and a selective capacity to utilize plant glucans.</title>
        <authorList>
            <consortium name="NISC Comparative Sequencing Program"/>
            <person name="Wegmann U."/>
            <person name="Louis P."/>
            <person name="Goesmann A."/>
            <person name="Henrissat B."/>
            <person name="Duncan S.H."/>
            <person name="Flint H.J."/>
        </authorList>
    </citation>
    <scope>NUCLEOTIDE SEQUENCE</scope>
    <source>
        <strain evidence="2">NBRC 108216</strain>
    </source>
</reference>
<protein>
    <recommendedName>
        <fullName evidence="4">DUF1761 domain-containing protein</fullName>
    </recommendedName>
</protein>
<keyword evidence="1" id="KW-0812">Transmembrane</keyword>
<proteinExistence type="predicted"/>
<dbReference type="Proteomes" id="UP001161390">
    <property type="component" value="Unassembled WGS sequence"/>
</dbReference>
<dbReference type="EMBL" id="BSNJ01000003">
    <property type="protein sequence ID" value="GLQ20568.1"/>
    <property type="molecule type" value="Genomic_DNA"/>
</dbReference>
<keyword evidence="3" id="KW-1185">Reference proteome</keyword>
<dbReference type="InterPro" id="IPR013879">
    <property type="entry name" value="DUF1761"/>
</dbReference>
<feature type="transmembrane region" description="Helical" evidence="1">
    <location>
        <begin position="108"/>
        <end position="129"/>
    </location>
</feature>
<feature type="transmembrane region" description="Helical" evidence="1">
    <location>
        <begin position="75"/>
        <end position="96"/>
    </location>
</feature>
<gene>
    <name evidence="2" type="ORF">GCM10007854_15230</name>
</gene>
<dbReference type="RefSeq" id="WP_284371283.1">
    <property type="nucleotide sequence ID" value="NZ_BSNJ01000003.1"/>
</dbReference>
<evidence type="ECO:0008006" key="4">
    <source>
        <dbReference type="Google" id="ProtNLM"/>
    </source>
</evidence>
<evidence type="ECO:0000313" key="2">
    <source>
        <dbReference type="EMBL" id="GLQ20568.1"/>
    </source>
</evidence>
<reference evidence="2" key="2">
    <citation type="submission" date="2023-01" db="EMBL/GenBank/DDBJ databases">
        <title>Draft genome sequence of Algimonas porphyrae strain NBRC 108216.</title>
        <authorList>
            <person name="Sun Q."/>
            <person name="Mori K."/>
        </authorList>
    </citation>
    <scope>NUCLEOTIDE SEQUENCE</scope>
    <source>
        <strain evidence="2">NBRC 108216</strain>
    </source>
</reference>
<evidence type="ECO:0000256" key="1">
    <source>
        <dbReference type="SAM" id="Phobius"/>
    </source>
</evidence>
<keyword evidence="1" id="KW-0472">Membrane</keyword>
<dbReference type="Pfam" id="PF08570">
    <property type="entry name" value="DUF1761"/>
    <property type="match status" value="1"/>
</dbReference>
<feature type="transmembrane region" description="Helical" evidence="1">
    <location>
        <begin position="49"/>
        <end position="69"/>
    </location>
</feature>
<accession>A0ABQ5UZ59</accession>
<keyword evidence="1" id="KW-1133">Transmembrane helix</keyword>
<evidence type="ECO:0000313" key="3">
    <source>
        <dbReference type="Proteomes" id="UP001161390"/>
    </source>
</evidence>